<reference evidence="2" key="1">
    <citation type="journal article" date="2019" name="bioRxiv">
        <title>The Genome of the Zebra Mussel, Dreissena polymorpha: A Resource for Invasive Species Research.</title>
        <authorList>
            <person name="McCartney M.A."/>
            <person name="Auch B."/>
            <person name="Kono T."/>
            <person name="Mallez S."/>
            <person name="Zhang Y."/>
            <person name="Obille A."/>
            <person name="Becker A."/>
            <person name="Abrahante J.E."/>
            <person name="Garbe J."/>
            <person name="Badalamenti J.P."/>
            <person name="Herman A."/>
            <person name="Mangelson H."/>
            <person name="Liachko I."/>
            <person name="Sullivan S."/>
            <person name="Sone E.D."/>
            <person name="Koren S."/>
            <person name="Silverstein K.A.T."/>
            <person name="Beckman K.B."/>
            <person name="Gohl D.M."/>
        </authorList>
    </citation>
    <scope>NUCLEOTIDE SEQUENCE</scope>
    <source>
        <strain evidence="2">Duluth1</strain>
        <tissue evidence="2">Whole animal</tissue>
    </source>
</reference>
<protein>
    <submittedName>
        <fullName evidence="2">Uncharacterized protein</fullName>
    </submittedName>
</protein>
<gene>
    <name evidence="2" type="ORF">DPMN_037267</name>
</gene>
<dbReference type="Proteomes" id="UP000828390">
    <property type="component" value="Unassembled WGS sequence"/>
</dbReference>
<organism evidence="2 3">
    <name type="scientific">Dreissena polymorpha</name>
    <name type="common">Zebra mussel</name>
    <name type="synonym">Mytilus polymorpha</name>
    <dbReference type="NCBI Taxonomy" id="45954"/>
    <lineage>
        <taxon>Eukaryota</taxon>
        <taxon>Metazoa</taxon>
        <taxon>Spiralia</taxon>
        <taxon>Lophotrochozoa</taxon>
        <taxon>Mollusca</taxon>
        <taxon>Bivalvia</taxon>
        <taxon>Autobranchia</taxon>
        <taxon>Heteroconchia</taxon>
        <taxon>Euheterodonta</taxon>
        <taxon>Imparidentia</taxon>
        <taxon>Neoheterodontei</taxon>
        <taxon>Myida</taxon>
        <taxon>Dreissenoidea</taxon>
        <taxon>Dreissenidae</taxon>
        <taxon>Dreissena</taxon>
    </lineage>
</organism>
<comment type="caution">
    <text evidence="2">The sequence shown here is derived from an EMBL/GenBank/DDBJ whole genome shotgun (WGS) entry which is preliminary data.</text>
</comment>
<dbReference type="AlphaFoldDB" id="A0A9D4MD24"/>
<feature type="region of interest" description="Disordered" evidence="1">
    <location>
        <begin position="45"/>
        <end position="66"/>
    </location>
</feature>
<proteinExistence type="predicted"/>
<reference evidence="2" key="2">
    <citation type="submission" date="2020-11" db="EMBL/GenBank/DDBJ databases">
        <authorList>
            <person name="McCartney M.A."/>
            <person name="Auch B."/>
            <person name="Kono T."/>
            <person name="Mallez S."/>
            <person name="Becker A."/>
            <person name="Gohl D.M."/>
            <person name="Silverstein K.A.T."/>
            <person name="Koren S."/>
            <person name="Bechman K.B."/>
            <person name="Herman A."/>
            <person name="Abrahante J.E."/>
            <person name="Garbe J."/>
        </authorList>
    </citation>
    <scope>NUCLEOTIDE SEQUENCE</scope>
    <source>
        <strain evidence="2">Duluth1</strain>
        <tissue evidence="2">Whole animal</tissue>
    </source>
</reference>
<accession>A0A9D4MD24</accession>
<evidence type="ECO:0000313" key="3">
    <source>
        <dbReference type="Proteomes" id="UP000828390"/>
    </source>
</evidence>
<name>A0A9D4MD24_DREPO</name>
<sequence>MYSLCARLRWKVLRTLQPMAHVIRFSKDMFTLALQSTFPRRSCQISAHQAVPKQRTASVPTTTKRP</sequence>
<feature type="compositionally biased region" description="Polar residues" evidence="1">
    <location>
        <begin position="55"/>
        <end position="66"/>
    </location>
</feature>
<dbReference type="EMBL" id="JAIWYP010000002">
    <property type="protein sequence ID" value="KAH3874026.1"/>
    <property type="molecule type" value="Genomic_DNA"/>
</dbReference>
<keyword evidence="3" id="KW-1185">Reference proteome</keyword>
<evidence type="ECO:0000313" key="2">
    <source>
        <dbReference type="EMBL" id="KAH3874026.1"/>
    </source>
</evidence>
<evidence type="ECO:0000256" key="1">
    <source>
        <dbReference type="SAM" id="MobiDB-lite"/>
    </source>
</evidence>